<evidence type="ECO:0000313" key="3">
    <source>
        <dbReference type="Proteomes" id="UP001177023"/>
    </source>
</evidence>
<dbReference type="AlphaFoldDB" id="A0AA36G5K3"/>
<dbReference type="GO" id="GO:0004888">
    <property type="term" value="F:transmembrane signaling receptor activity"/>
    <property type="evidence" value="ECO:0007669"/>
    <property type="project" value="InterPro"/>
</dbReference>
<dbReference type="GO" id="GO:0016020">
    <property type="term" value="C:membrane"/>
    <property type="evidence" value="ECO:0007669"/>
    <property type="project" value="InterPro"/>
</dbReference>
<organism evidence="2 3">
    <name type="scientific">Mesorhabditis spiculigera</name>
    <dbReference type="NCBI Taxonomy" id="96644"/>
    <lineage>
        <taxon>Eukaryota</taxon>
        <taxon>Metazoa</taxon>
        <taxon>Ecdysozoa</taxon>
        <taxon>Nematoda</taxon>
        <taxon>Chromadorea</taxon>
        <taxon>Rhabditida</taxon>
        <taxon>Rhabditina</taxon>
        <taxon>Rhabditomorpha</taxon>
        <taxon>Rhabditoidea</taxon>
        <taxon>Rhabditidae</taxon>
        <taxon>Mesorhabditinae</taxon>
        <taxon>Mesorhabditis</taxon>
    </lineage>
</organism>
<feature type="non-terminal residue" evidence="2">
    <location>
        <position position="197"/>
    </location>
</feature>
<dbReference type="CDD" id="cd18989">
    <property type="entry name" value="LGIC_ECD_cation"/>
    <property type="match status" value="1"/>
</dbReference>
<gene>
    <name evidence="2" type="ORF">MSPICULIGERA_LOCUS18358</name>
</gene>
<dbReference type="PANTHER" id="PTHR18945">
    <property type="entry name" value="NEUROTRANSMITTER GATED ION CHANNEL"/>
    <property type="match status" value="1"/>
</dbReference>
<evidence type="ECO:0000313" key="2">
    <source>
        <dbReference type="EMBL" id="CAJ0580157.1"/>
    </source>
</evidence>
<name>A0AA36G5K3_9BILA</name>
<sequence>MRPSSGVPLHSTGHLAEAFVAKKTSRSPVQIVQTRRGTPFESSEEAVIEEGVDLHGMLADYIKHRARPYHLPVRYPRKMVEVHVRADLYQIVDLDQRSNLATISAYIDAWWIDEYIGWNETDFGTLTKIFIPIRWLWKPEFYMYHSVQGRTPDYASDATAEVRNDGRVRIFVPITARSLCPVNVKMMPYGILLHYNV</sequence>
<proteinExistence type="predicted"/>
<dbReference type="Gene3D" id="2.70.170.10">
    <property type="entry name" value="Neurotransmitter-gated ion-channel ligand-binding domain"/>
    <property type="match status" value="1"/>
</dbReference>
<protein>
    <recommendedName>
        <fullName evidence="1">Neurotransmitter-gated ion-channel ligand-binding domain-containing protein</fullName>
    </recommendedName>
</protein>
<evidence type="ECO:0000259" key="1">
    <source>
        <dbReference type="Pfam" id="PF02931"/>
    </source>
</evidence>
<dbReference type="EMBL" id="CATQJA010002659">
    <property type="protein sequence ID" value="CAJ0580157.1"/>
    <property type="molecule type" value="Genomic_DNA"/>
</dbReference>
<dbReference type="Pfam" id="PF02931">
    <property type="entry name" value="Neur_chan_LBD"/>
    <property type="match status" value="1"/>
</dbReference>
<dbReference type="InterPro" id="IPR006201">
    <property type="entry name" value="Neur_channel"/>
</dbReference>
<keyword evidence="3" id="KW-1185">Reference proteome</keyword>
<accession>A0AA36G5K3</accession>
<dbReference type="GO" id="GO:0005230">
    <property type="term" value="F:extracellular ligand-gated monoatomic ion channel activity"/>
    <property type="evidence" value="ECO:0007669"/>
    <property type="project" value="InterPro"/>
</dbReference>
<comment type="caution">
    <text evidence="2">The sequence shown here is derived from an EMBL/GenBank/DDBJ whole genome shotgun (WGS) entry which is preliminary data.</text>
</comment>
<dbReference type="SUPFAM" id="SSF63712">
    <property type="entry name" value="Nicotinic receptor ligand binding domain-like"/>
    <property type="match status" value="1"/>
</dbReference>
<dbReference type="InterPro" id="IPR006202">
    <property type="entry name" value="Neur_chan_lig-bd"/>
</dbReference>
<feature type="domain" description="Neurotransmitter-gated ion-channel ligand-binding" evidence="1">
    <location>
        <begin position="68"/>
        <end position="189"/>
    </location>
</feature>
<dbReference type="Proteomes" id="UP001177023">
    <property type="component" value="Unassembled WGS sequence"/>
</dbReference>
<reference evidence="2" key="1">
    <citation type="submission" date="2023-06" db="EMBL/GenBank/DDBJ databases">
        <authorList>
            <person name="Delattre M."/>
        </authorList>
    </citation>
    <scope>NUCLEOTIDE SEQUENCE</scope>
    <source>
        <strain evidence="2">AF72</strain>
    </source>
</reference>
<dbReference type="InterPro" id="IPR036734">
    <property type="entry name" value="Neur_chan_lig-bd_sf"/>
</dbReference>